<evidence type="ECO:0000313" key="4">
    <source>
        <dbReference type="Proteomes" id="UP000516134"/>
    </source>
</evidence>
<feature type="transmembrane region" description="Helical" evidence="1">
    <location>
        <begin position="285"/>
        <end position="304"/>
    </location>
</feature>
<feature type="transmembrane region" description="Helical" evidence="1">
    <location>
        <begin position="12"/>
        <end position="29"/>
    </location>
</feature>
<feature type="transmembrane region" description="Helical" evidence="1">
    <location>
        <begin position="83"/>
        <end position="107"/>
    </location>
</feature>
<evidence type="ECO:0000259" key="2">
    <source>
        <dbReference type="Pfam" id="PF01757"/>
    </source>
</evidence>
<dbReference type="InterPro" id="IPR050879">
    <property type="entry name" value="Acyltransferase_3"/>
</dbReference>
<keyword evidence="3" id="KW-0012">Acyltransferase</keyword>
<keyword evidence="1" id="KW-0472">Membrane</keyword>
<keyword evidence="1" id="KW-1133">Transmembrane helix</keyword>
<reference evidence="3 4" key="1">
    <citation type="submission" date="2020-08" db="EMBL/GenBank/DDBJ databases">
        <title>Genome sequence of Sphingomonas daechungensis KACC 18115T.</title>
        <authorList>
            <person name="Hyun D.-W."/>
            <person name="Bae J.-W."/>
        </authorList>
    </citation>
    <scope>NUCLEOTIDE SEQUENCE [LARGE SCALE GENOMIC DNA]</scope>
    <source>
        <strain evidence="3 4">KACC 18115</strain>
    </source>
</reference>
<keyword evidence="4" id="KW-1185">Reference proteome</keyword>
<dbReference type="RefSeq" id="WP_187715449.1">
    <property type="nucleotide sequence ID" value="NZ_BAABJC010000001.1"/>
</dbReference>
<feature type="domain" description="Acyltransferase 3" evidence="2">
    <location>
        <begin position="7"/>
        <end position="301"/>
    </location>
</feature>
<protein>
    <submittedName>
        <fullName evidence="3">Acyltransferase</fullName>
    </submittedName>
</protein>
<sequence length="334" mass="37223">MQRDRLIDGYRGVAVLCVVASHALGYHFGTPPPIPRLAQPLAEIGVQIFFVISGYIITTLLLKEEARGGISIPAFYARRAFRILPPLFAYFIGLLLLRRLGVITFNPSTIANSALFTCNTGLTDCEWWVAHTWSLAVEEQFYLAWPLLLTILPRRTGFLVGLIAVLLTAYLLLPAHDHSNWLAFACIAAGALYACNDDVKAWIAKHASYWAWLVAAAAVFLPPLEAPRLQVLTPLAVPYILFASRELPLIRRVLESTPLNAVGLCSYSLYLWQQLFLTWTDVYPLGPPPIMLLPVVVAASYFLIEKPCARIGHRVSNWIKARPLHPAQADLDLR</sequence>
<proteinExistence type="predicted"/>
<dbReference type="Pfam" id="PF01757">
    <property type="entry name" value="Acyl_transf_3"/>
    <property type="match status" value="1"/>
</dbReference>
<feature type="transmembrane region" description="Helical" evidence="1">
    <location>
        <begin position="156"/>
        <end position="173"/>
    </location>
</feature>
<dbReference type="EMBL" id="CP060780">
    <property type="protein sequence ID" value="QNP44027.1"/>
    <property type="molecule type" value="Genomic_DNA"/>
</dbReference>
<dbReference type="InterPro" id="IPR002656">
    <property type="entry name" value="Acyl_transf_3_dom"/>
</dbReference>
<gene>
    <name evidence="3" type="ORF">H9L15_05440</name>
</gene>
<feature type="transmembrane region" description="Helical" evidence="1">
    <location>
        <begin position="41"/>
        <end position="62"/>
    </location>
</feature>
<dbReference type="PANTHER" id="PTHR23028">
    <property type="entry name" value="ACETYLTRANSFERASE"/>
    <property type="match status" value="1"/>
</dbReference>
<accession>A0ABX6T2H0</accession>
<evidence type="ECO:0000313" key="3">
    <source>
        <dbReference type="EMBL" id="QNP44027.1"/>
    </source>
</evidence>
<dbReference type="Proteomes" id="UP000516134">
    <property type="component" value="Chromosome"/>
</dbReference>
<name>A0ABX6T2H0_9SPHN</name>
<feature type="transmembrane region" description="Helical" evidence="1">
    <location>
        <begin position="207"/>
        <end position="224"/>
    </location>
</feature>
<dbReference type="PANTHER" id="PTHR23028:SF53">
    <property type="entry name" value="ACYL_TRANSF_3 DOMAIN-CONTAINING PROTEIN"/>
    <property type="match status" value="1"/>
</dbReference>
<evidence type="ECO:0000256" key="1">
    <source>
        <dbReference type="SAM" id="Phobius"/>
    </source>
</evidence>
<organism evidence="3 4">
    <name type="scientific">Sphingomonas daechungensis</name>
    <dbReference type="NCBI Taxonomy" id="1176646"/>
    <lineage>
        <taxon>Bacteria</taxon>
        <taxon>Pseudomonadati</taxon>
        <taxon>Pseudomonadota</taxon>
        <taxon>Alphaproteobacteria</taxon>
        <taxon>Sphingomonadales</taxon>
        <taxon>Sphingomonadaceae</taxon>
        <taxon>Sphingomonas</taxon>
    </lineage>
</organism>
<dbReference type="GO" id="GO:0016746">
    <property type="term" value="F:acyltransferase activity"/>
    <property type="evidence" value="ECO:0007669"/>
    <property type="project" value="UniProtKB-KW"/>
</dbReference>
<keyword evidence="1" id="KW-0812">Transmembrane</keyword>
<keyword evidence="3" id="KW-0808">Transferase</keyword>